<evidence type="ECO:0000259" key="2">
    <source>
        <dbReference type="PROSITE" id="PS50815"/>
    </source>
</evidence>
<feature type="domain" description="HORMA" evidence="2">
    <location>
        <begin position="16"/>
        <end position="215"/>
    </location>
</feature>
<gene>
    <name evidence="3" type="ORF">GCK72_002086</name>
</gene>
<feature type="region of interest" description="Disordered" evidence="1">
    <location>
        <begin position="682"/>
        <end position="715"/>
    </location>
</feature>
<feature type="compositionally biased region" description="Basic and acidic residues" evidence="1">
    <location>
        <begin position="687"/>
        <end position="701"/>
    </location>
</feature>
<name>A0A6A5HQT1_CAERE</name>
<feature type="region of interest" description="Disordered" evidence="1">
    <location>
        <begin position="395"/>
        <end position="586"/>
    </location>
</feature>
<reference evidence="3 4" key="1">
    <citation type="submission" date="2019-12" db="EMBL/GenBank/DDBJ databases">
        <title>Chromosome-level assembly of the Caenorhabditis remanei genome.</title>
        <authorList>
            <person name="Teterina A.A."/>
            <person name="Willis J.H."/>
            <person name="Phillips P.C."/>
        </authorList>
    </citation>
    <scope>NUCLEOTIDE SEQUENCE [LARGE SCALE GENOMIC DNA]</scope>
    <source>
        <strain evidence="3 4">PX506</strain>
        <tissue evidence="3">Whole organism</tissue>
    </source>
</reference>
<feature type="compositionally biased region" description="Polar residues" evidence="1">
    <location>
        <begin position="336"/>
        <end position="347"/>
    </location>
</feature>
<dbReference type="KEGG" id="crq:GCK72_002086"/>
<feature type="compositionally biased region" description="Basic and acidic residues" evidence="1">
    <location>
        <begin position="313"/>
        <end position="323"/>
    </location>
</feature>
<dbReference type="GeneID" id="9819224"/>
<feature type="compositionally biased region" description="Acidic residues" evidence="1">
    <location>
        <begin position="493"/>
        <end position="504"/>
    </location>
</feature>
<dbReference type="EMBL" id="WUAV01000001">
    <property type="protein sequence ID" value="KAF1770268.1"/>
    <property type="molecule type" value="Genomic_DNA"/>
</dbReference>
<proteinExistence type="predicted"/>
<evidence type="ECO:0000256" key="1">
    <source>
        <dbReference type="SAM" id="MobiDB-lite"/>
    </source>
</evidence>
<accession>A0A6A5HQT1</accession>
<feature type="compositionally biased region" description="Basic and acidic residues" evidence="1">
    <location>
        <begin position="505"/>
        <end position="536"/>
    </location>
</feature>
<organism evidence="3 4">
    <name type="scientific">Caenorhabditis remanei</name>
    <name type="common">Caenorhabditis vulgaris</name>
    <dbReference type="NCBI Taxonomy" id="31234"/>
    <lineage>
        <taxon>Eukaryota</taxon>
        <taxon>Metazoa</taxon>
        <taxon>Ecdysozoa</taxon>
        <taxon>Nematoda</taxon>
        <taxon>Chromadorea</taxon>
        <taxon>Rhabditida</taxon>
        <taxon>Rhabditina</taxon>
        <taxon>Rhabditomorpha</taxon>
        <taxon>Rhabditoidea</taxon>
        <taxon>Rhabditidae</taxon>
        <taxon>Peloderinae</taxon>
        <taxon>Caenorhabditis</taxon>
    </lineage>
</organism>
<dbReference type="Gene3D" id="3.30.900.10">
    <property type="entry name" value="HORMA domain"/>
    <property type="match status" value="1"/>
</dbReference>
<protein>
    <recommendedName>
        <fullName evidence="2">HORMA domain-containing protein</fullName>
    </recommendedName>
</protein>
<dbReference type="InterPro" id="IPR036570">
    <property type="entry name" value="HORMA_dom_sf"/>
</dbReference>
<dbReference type="Proteomes" id="UP000483820">
    <property type="component" value="Chromosome I"/>
</dbReference>
<evidence type="ECO:0000313" key="4">
    <source>
        <dbReference type="Proteomes" id="UP000483820"/>
    </source>
</evidence>
<sequence>MLFEKNSLEAAEATLHGSLQLLSNCVYLVNSTILRERKLLPAEMFREFRVYGDVTGYIVEDETRNGVKIATKLRATDKAILAKLIHKLAIVVEEQDTSTPVETFIWSFAYHSSTSAVAEIGYENQKSTFVVDYNDIDGTCQQFCKIFSELQRVLKKLDSLPRGLVPIVKVAFRGDAHSIEGFHQVDEFVNPEEINRECSIGSVAFPFDNKFQLSYASKFTSPLRSNQQVPAAHQNSAILDAMDSTSDPMIEVPRRTMNYEDYDVFMDHVAPEEEHMESDVINASTNCNVNVGSNIEEHAVLQSEFHGSADADTVHQNAHERTRSPSPKILVRKQTQKIISKKSNSTRKTGKESREIHKKKLLKSTNMLVTEENISDSSETAPQKKRSARRLALLVTDEDKNLAKSAKPNGESNDTVPMEVDDVPAEKHNDSEFKKKYERGKSLVENVQAIDEDPVSSGKKDDENTDSRKGFVKRYGYTASFKDKIQSGKRGDDDLDYMDDDEDEDQKKDDEEENQKKVDDKEDQKKDDKEKEQEKNYEEEDQEKGDEEENQEKDYAEEDQEKDDKEVDDQEKDKDLEEHAPVPVFVSVNKYGRVSSVLGVPEKNTESRRVSTRRAGRVSSILDIVDQPNASEQKEGSISSRNQDGADVIMKGVDAIGIVGALGADISLEEVTNSANRYGRVSSVLANDEKQPPNKSNEGHQSKKYGHSTSLRSRI</sequence>
<dbReference type="AlphaFoldDB" id="A0A6A5HQT1"/>
<feature type="region of interest" description="Disordered" evidence="1">
    <location>
        <begin position="313"/>
        <end position="358"/>
    </location>
</feature>
<dbReference type="SUPFAM" id="SSF56019">
    <property type="entry name" value="The spindle assembly checkpoint protein mad2"/>
    <property type="match status" value="1"/>
</dbReference>
<evidence type="ECO:0000313" key="3">
    <source>
        <dbReference type="EMBL" id="KAF1770268.1"/>
    </source>
</evidence>
<dbReference type="RefSeq" id="XP_003114640.2">
    <property type="nucleotide sequence ID" value="XM_003114592.2"/>
</dbReference>
<feature type="compositionally biased region" description="Basic and acidic residues" evidence="1">
    <location>
        <begin position="571"/>
        <end position="580"/>
    </location>
</feature>
<dbReference type="InterPro" id="IPR003511">
    <property type="entry name" value="HORMA_dom"/>
</dbReference>
<feature type="compositionally biased region" description="Acidic residues" evidence="1">
    <location>
        <begin position="537"/>
        <end position="570"/>
    </location>
</feature>
<feature type="compositionally biased region" description="Basic and acidic residues" evidence="1">
    <location>
        <begin position="481"/>
        <end position="492"/>
    </location>
</feature>
<comment type="caution">
    <text evidence="3">The sequence shown here is derived from an EMBL/GenBank/DDBJ whole genome shotgun (WGS) entry which is preliminary data.</text>
</comment>
<feature type="compositionally biased region" description="Basic and acidic residues" evidence="1">
    <location>
        <begin position="424"/>
        <end position="442"/>
    </location>
</feature>
<dbReference type="CTD" id="9819224"/>
<feature type="compositionally biased region" description="Basic and acidic residues" evidence="1">
    <location>
        <begin position="458"/>
        <end position="469"/>
    </location>
</feature>
<dbReference type="PROSITE" id="PS50815">
    <property type="entry name" value="HORMA"/>
    <property type="match status" value="1"/>
</dbReference>